<dbReference type="Proteomes" id="UP000249590">
    <property type="component" value="Unassembled WGS sequence"/>
</dbReference>
<dbReference type="SUPFAM" id="SSF161098">
    <property type="entry name" value="MetI-like"/>
    <property type="match status" value="1"/>
</dbReference>
<keyword evidence="6 7" id="KW-0472">Membrane</keyword>
<accession>A0A8B2NNQ8</accession>
<dbReference type="RefSeq" id="WP_111351823.1">
    <property type="nucleotide sequence ID" value="NZ_QHHQ01000009.1"/>
</dbReference>
<feature type="transmembrane region" description="Helical" evidence="7">
    <location>
        <begin position="214"/>
        <end position="234"/>
    </location>
</feature>
<feature type="transmembrane region" description="Helical" evidence="7">
    <location>
        <begin position="111"/>
        <end position="131"/>
    </location>
</feature>
<name>A0A8B2NNQ8_9HYPH</name>
<gene>
    <name evidence="9" type="ORF">DLJ53_29350</name>
</gene>
<dbReference type="GO" id="GO:0005886">
    <property type="term" value="C:plasma membrane"/>
    <property type="evidence" value="ECO:0007669"/>
    <property type="project" value="UniProtKB-SubCell"/>
</dbReference>
<dbReference type="OrthoDB" id="9773727at2"/>
<evidence type="ECO:0000256" key="4">
    <source>
        <dbReference type="ARBA" id="ARBA00022692"/>
    </source>
</evidence>
<evidence type="ECO:0000256" key="2">
    <source>
        <dbReference type="ARBA" id="ARBA00022448"/>
    </source>
</evidence>
<evidence type="ECO:0000313" key="10">
    <source>
        <dbReference type="Proteomes" id="UP000249590"/>
    </source>
</evidence>
<evidence type="ECO:0000259" key="8">
    <source>
        <dbReference type="PROSITE" id="PS50928"/>
    </source>
</evidence>
<comment type="subcellular location">
    <subcellularLocation>
        <location evidence="1 7">Cell membrane</location>
        <topology evidence="1 7">Multi-pass membrane protein</topology>
    </subcellularLocation>
</comment>
<dbReference type="EMBL" id="QHHQ01000009">
    <property type="protein sequence ID" value="RAH97312.1"/>
    <property type="molecule type" value="Genomic_DNA"/>
</dbReference>
<evidence type="ECO:0000256" key="1">
    <source>
        <dbReference type="ARBA" id="ARBA00004651"/>
    </source>
</evidence>
<feature type="transmembrane region" description="Helical" evidence="7">
    <location>
        <begin position="165"/>
        <end position="188"/>
    </location>
</feature>
<dbReference type="GO" id="GO:0055085">
    <property type="term" value="P:transmembrane transport"/>
    <property type="evidence" value="ECO:0007669"/>
    <property type="project" value="InterPro"/>
</dbReference>
<evidence type="ECO:0000313" key="9">
    <source>
        <dbReference type="EMBL" id="RAH97312.1"/>
    </source>
</evidence>
<keyword evidence="2 7" id="KW-0813">Transport</keyword>
<protein>
    <submittedName>
        <fullName evidence="9">ABC transporter permease</fullName>
    </submittedName>
</protein>
<dbReference type="InterPro" id="IPR035906">
    <property type="entry name" value="MetI-like_sf"/>
</dbReference>
<reference evidence="9 10" key="1">
    <citation type="submission" date="2018-05" db="EMBL/GenBank/DDBJ databases">
        <title>Acuticoccus sediminis sp. nov., isolated from deep-sea sediment of Indian Ocean.</title>
        <authorList>
            <person name="Liu X."/>
            <person name="Lai Q."/>
            <person name="Du Y."/>
            <person name="Sun F."/>
            <person name="Zhang X."/>
            <person name="Wang S."/>
            <person name="Shao Z."/>
        </authorList>
    </citation>
    <scope>NUCLEOTIDE SEQUENCE [LARGE SCALE GENOMIC DNA]</scope>
    <source>
        <strain evidence="9 10">PTG4-2</strain>
    </source>
</reference>
<dbReference type="InterPro" id="IPR000515">
    <property type="entry name" value="MetI-like"/>
</dbReference>
<dbReference type="Pfam" id="PF00528">
    <property type="entry name" value="BPD_transp_1"/>
    <property type="match status" value="1"/>
</dbReference>
<sequence length="297" mass="33809">MRAIDSLTIHQKQALWAWVFLAVPIVFFVVVRFYPTLDSAWISLTNWSLFREPKFIGFANYRKMFADPVFWKVFANTFKYLALGLPISLLISFTVAYFLDRVRVMHGLIRGLYFVPYLTTAVAMAWVWRWFYEPVPIGLFNDVLSSLGLPQQPFLRSVDQALPSVLAPAIWAGLGFQVIIFLAGLRAIPETYYEAARIDGVGSWTILREITLPLLRPTLLFLIVISSIGFLRIFDQVYNMTVDGQGGPLNATRPLVLNIYNSAFVDYDMGYATAQTMVLFLVLLVITVVQLRLLRSS</sequence>
<feature type="transmembrane region" description="Helical" evidence="7">
    <location>
        <begin position="80"/>
        <end position="99"/>
    </location>
</feature>
<organism evidence="9 10">
    <name type="scientific">Acuticoccus sediminis</name>
    <dbReference type="NCBI Taxonomy" id="2184697"/>
    <lineage>
        <taxon>Bacteria</taxon>
        <taxon>Pseudomonadati</taxon>
        <taxon>Pseudomonadota</taxon>
        <taxon>Alphaproteobacteria</taxon>
        <taxon>Hyphomicrobiales</taxon>
        <taxon>Amorphaceae</taxon>
        <taxon>Acuticoccus</taxon>
    </lineage>
</organism>
<keyword evidence="5 7" id="KW-1133">Transmembrane helix</keyword>
<dbReference type="PANTHER" id="PTHR30193:SF37">
    <property type="entry name" value="INNER MEMBRANE ABC TRANSPORTER PERMEASE PROTEIN YCJO"/>
    <property type="match status" value="1"/>
</dbReference>
<evidence type="ECO:0000256" key="7">
    <source>
        <dbReference type="RuleBase" id="RU363032"/>
    </source>
</evidence>
<proteinExistence type="inferred from homology"/>
<evidence type="ECO:0000256" key="3">
    <source>
        <dbReference type="ARBA" id="ARBA00022475"/>
    </source>
</evidence>
<dbReference type="Gene3D" id="1.10.3720.10">
    <property type="entry name" value="MetI-like"/>
    <property type="match status" value="1"/>
</dbReference>
<feature type="domain" description="ABC transmembrane type-1" evidence="8">
    <location>
        <begin position="74"/>
        <end position="290"/>
    </location>
</feature>
<dbReference type="AlphaFoldDB" id="A0A8B2NNQ8"/>
<keyword evidence="10" id="KW-1185">Reference proteome</keyword>
<feature type="transmembrane region" description="Helical" evidence="7">
    <location>
        <begin position="15"/>
        <end position="34"/>
    </location>
</feature>
<comment type="similarity">
    <text evidence="7">Belongs to the binding-protein-dependent transport system permease family.</text>
</comment>
<keyword evidence="3" id="KW-1003">Cell membrane</keyword>
<keyword evidence="4 7" id="KW-0812">Transmembrane</keyword>
<comment type="caution">
    <text evidence="9">The sequence shown here is derived from an EMBL/GenBank/DDBJ whole genome shotgun (WGS) entry which is preliminary data.</text>
</comment>
<evidence type="ECO:0000256" key="6">
    <source>
        <dbReference type="ARBA" id="ARBA00023136"/>
    </source>
</evidence>
<dbReference type="PANTHER" id="PTHR30193">
    <property type="entry name" value="ABC TRANSPORTER PERMEASE PROTEIN"/>
    <property type="match status" value="1"/>
</dbReference>
<feature type="transmembrane region" description="Helical" evidence="7">
    <location>
        <begin position="274"/>
        <end position="294"/>
    </location>
</feature>
<dbReference type="InterPro" id="IPR051393">
    <property type="entry name" value="ABC_transporter_permease"/>
</dbReference>
<dbReference type="PROSITE" id="PS50928">
    <property type="entry name" value="ABC_TM1"/>
    <property type="match status" value="1"/>
</dbReference>
<dbReference type="CDD" id="cd06261">
    <property type="entry name" value="TM_PBP2"/>
    <property type="match status" value="1"/>
</dbReference>
<evidence type="ECO:0000256" key="5">
    <source>
        <dbReference type="ARBA" id="ARBA00022989"/>
    </source>
</evidence>